<evidence type="ECO:0000313" key="2">
    <source>
        <dbReference type="Proteomes" id="UP001595990"/>
    </source>
</evidence>
<name>A0ABV9BVB4_9ACTN</name>
<reference evidence="2" key="1">
    <citation type="journal article" date="2019" name="Int. J. Syst. Evol. Microbiol.">
        <title>The Global Catalogue of Microorganisms (GCM) 10K type strain sequencing project: providing services to taxonomists for standard genome sequencing and annotation.</title>
        <authorList>
            <consortium name="The Broad Institute Genomics Platform"/>
            <consortium name="The Broad Institute Genome Sequencing Center for Infectious Disease"/>
            <person name="Wu L."/>
            <person name="Ma J."/>
        </authorList>
    </citation>
    <scope>NUCLEOTIDE SEQUENCE [LARGE SCALE GENOMIC DNA]</scope>
    <source>
        <strain evidence="2">CECT 8064</strain>
    </source>
</reference>
<dbReference type="RefSeq" id="WP_417924373.1">
    <property type="nucleotide sequence ID" value="NZ_JBHSFS010000029.1"/>
</dbReference>
<proteinExistence type="predicted"/>
<accession>A0ABV9BVB4</accession>
<gene>
    <name evidence="1" type="ORF">ACFPEN_34470</name>
</gene>
<sequence length="231" mass="25388">MTQPLAPLHGSQYQPTWTPLDEYLWHSCDIIADVLEGHLNRRPLIATTARLDPGEQVLAVGPGQRQTWRALGDGNYSHNSVVAFGNPAFVIGSMVGAALGNSARRRQAALDAQPRWVLDGPGEATITPRRVHFRHPTAGLDLDWAALSEADLAAPDVFQASFVNTHGQYWTVRIHTPWASLMFVLAAINAFPAHPRLLARSWLPPDFENRCAAMGRPCRPATDLALQRHAT</sequence>
<keyword evidence="2" id="KW-1185">Reference proteome</keyword>
<dbReference type="Proteomes" id="UP001595990">
    <property type="component" value="Unassembled WGS sequence"/>
</dbReference>
<organism evidence="1 2">
    <name type="scientific">Streptomyces ehimensis</name>
    <dbReference type="NCBI Taxonomy" id="68195"/>
    <lineage>
        <taxon>Bacteria</taxon>
        <taxon>Bacillati</taxon>
        <taxon>Actinomycetota</taxon>
        <taxon>Actinomycetes</taxon>
        <taxon>Kitasatosporales</taxon>
        <taxon>Streptomycetaceae</taxon>
        <taxon>Streptomyces</taxon>
    </lineage>
</organism>
<evidence type="ECO:0000313" key="1">
    <source>
        <dbReference type="EMBL" id="MFC4517973.1"/>
    </source>
</evidence>
<comment type="caution">
    <text evidence="1">The sequence shown here is derived from an EMBL/GenBank/DDBJ whole genome shotgun (WGS) entry which is preliminary data.</text>
</comment>
<dbReference type="EMBL" id="JBHSFS010000029">
    <property type="protein sequence ID" value="MFC4517973.1"/>
    <property type="molecule type" value="Genomic_DNA"/>
</dbReference>
<protein>
    <submittedName>
        <fullName evidence="1">Uncharacterized protein</fullName>
    </submittedName>
</protein>